<evidence type="ECO:0000313" key="2">
    <source>
        <dbReference type="Proteomes" id="UP000290289"/>
    </source>
</evidence>
<dbReference type="Proteomes" id="UP000290289">
    <property type="component" value="Chromosome 11"/>
</dbReference>
<protein>
    <submittedName>
        <fullName evidence="1">Uncharacterized protein</fullName>
    </submittedName>
</protein>
<dbReference type="AlphaFoldDB" id="A0A498IPU4"/>
<reference evidence="1 2" key="1">
    <citation type="submission" date="2018-10" db="EMBL/GenBank/DDBJ databases">
        <title>A high-quality apple genome assembly.</title>
        <authorList>
            <person name="Hu J."/>
        </authorList>
    </citation>
    <scope>NUCLEOTIDE SEQUENCE [LARGE SCALE GENOMIC DNA]</scope>
    <source>
        <strain evidence="2">cv. HFTH1</strain>
        <tissue evidence="1">Young leaf</tissue>
    </source>
</reference>
<proteinExistence type="predicted"/>
<dbReference type="EMBL" id="RDQH01000337">
    <property type="protein sequence ID" value="RXH84145.1"/>
    <property type="molecule type" value="Genomic_DNA"/>
</dbReference>
<gene>
    <name evidence="1" type="ORF">DVH24_027044</name>
</gene>
<name>A0A498IPU4_MALDO</name>
<comment type="caution">
    <text evidence="1">The sequence shown here is derived from an EMBL/GenBank/DDBJ whole genome shotgun (WGS) entry which is preliminary data.</text>
</comment>
<keyword evidence="2" id="KW-1185">Reference proteome</keyword>
<evidence type="ECO:0000313" key="1">
    <source>
        <dbReference type="EMBL" id="RXH84145.1"/>
    </source>
</evidence>
<accession>A0A498IPU4</accession>
<sequence length="74" mass="8609">MLDEIEFLVTHWDAEGRTVEQVAFEAYGLVHSTGCVVEFMVMGWDYTSPHSKYTLRFHRNCSLGLTLRQLWALD</sequence>
<organism evidence="1 2">
    <name type="scientific">Malus domestica</name>
    <name type="common">Apple</name>
    <name type="synonym">Pyrus malus</name>
    <dbReference type="NCBI Taxonomy" id="3750"/>
    <lineage>
        <taxon>Eukaryota</taxon>
        <taxon>Viridiplantae</taxon>
        <taxon>Streptophyta</taxon>
        <taxon>Embryophyta</taxon>
        <taxon>Tracheophyta</taxon>
        <taxon>Spermatophyta</taxon>
        <taxon>Magnoliopsida</taxon>
        <taxon>eudicotyledons</taxon>
        <taxon>Gunneridae</taxon>
        <taxon>Pentapetalae</taxon>
        <taxon>rosids</taxon>
        <taxon>fabids</taxon>
        <taxon>Rosales</taxon>
        <taxon>Rosaceae</taxon>
        <taxon>Amygdaloideae</taxon>
        <taxon>Maleae</taxon>
        <taxon>Malus</taxon>
    </lineage>
</organism>